<dbReference type="InParanoid" id="D7FSI1"/>
<feature type="compositionally biased region" description="Basic and acidic residues" evidence="1">
    <location>
        <begin position="228"/>
        <end position="239"/>
    </location>
</feature>
<evidence type="ECO:0000256" key="1">
    <source>
        <dbReference type="SAM" id="MobiDB-lite"/>
    </source>
</evidence>
<protein>
    <submittedName>
        <fullName evidence="2">Uncharacterized protein</fullName>
    </submittedName>
</protein>
<gene>
    <name evidence="2" type="ORF">Esi_0234_0014</name>
</gene>
<dbReference type="InterPro" id="IPR015424">
    <property type="entry name" value="PyrdxlP-dep_Trfase"/>
</dbReference>
<evidence type="ECO:0000313" key="3">
    <source>
        <dbReference type="Proteomes" id="UP000002630"/>
    </source>
</evidence>
<reference evidence="2 3" key="1">
    <citation type="journal article" date="2010" name="Nature">
        <title>The Ectocarpus genome and the independent evolution of multicellularity in brown algae.</title>
        <authorList>
            <person name="Cock J.M."/>
            <person name="Sterck L."/>
            <person name="Rouze P."/>
            <person name="Scornet D."/>
            <person name="Allen A.E."/>
            <person name="Amoutzias G."/>
            <person name="Anthouard V."/>
            <person name="Artiguenave F."/>
            <person name="Aury J.M."/>
            <person name="Badger J.H."/>
            <person name="Beszteri B."/>
            <person name="Billiau K."/>
            <person name="Bonnet E."/>
            <person name="Bothwell J.H."/>
            <person name="Bowler C."/>
            <person name="Boyen C."/>
            <person name="Brownlee C."/>
            <person name="Carrano C.J."/>
            <person name="Charrier B."/>
            <person name="Cho G.Y."/>
            <person name="Coelho S.M."/>
            <person name="Collen J."/>
            <person name="Corre E."/>
            <person name="Da Silva C."/>
            <person name="Delage L."/>
            <person name="Delaroque N."/>
            <person name="Dittami S.M."/>
            <person name="Doulbeau S."/>
            <person name="Elias M."/>
            <person name="Farnham G."/>
            <person name="Gachon C.M."/>
            <person name="Gschloessl B."/>
            <person name="Heesch S."/>
            <person name="Jabbari K."/>
            <person name="Jubin C."/>
            <person name="Kawai H."/>
            <person name="Kimura K."/>
            <person name="Kloareg B."/>
            <person name="Kupper F.C."/>
            <person name="Lang D."/>
            <person name="Le Bail A."/>
            <person name="Leblanc C."/>
            <person name="Lerouge P."/>
            <person name="Lohr M."/>
            <person name="Lopez P.J."/>
            <person name="Martens C."/>
            <person name="Maumus F."/>
            <person name="Michel G."/>
            <person name="Miranda-Saavedra D."/>
            <person name="Morales J."/>
            <person name="Moreau H."/>
            <person name="Motomura T."/>
            <person name="Nagasato C."/>
            <person name="Napoli C.A."/>
            <person name="Nelson D.R."/>
            <person name="Nyvall-Collen P."/>
            <person name="Peters A.F."/>
            <person name="Pommier C."/>
            <person name="Potin P."/>
            <person name="Poulain J."/>
            <person name="Quesneville H."/>
            <person name="Read B."/>
            <person name="Rensing S.A."/>
            <person name="Ritter A."/>
            <person name="Rousvoal S."/>
            <person name="Samanta M."/>
            <person name="Samson G."/>
            <person name="Schroeder D.C."/>
            <person name="Segurens B."/>
            <person name="Strittmatter M."/>
            <person name="Tonon T."/>
            <person name="Tregear J.W."/>
            <person name="Valentin K."/>
            <person name="von Dassow P."/>
            <person name="Yamagishi T."/>
            <person name="Van de Peer Y."/>
            <person name="Wincker P."/>
        </authorList>
    </citation>
    <scope>NUCLEOTIDE SEQUENCE [LARGE SCALE GENOMIC DNA]</scope>
    <source>
        <strain evidence="3">Ec32 / CCAP1310/4</strain>
    </source>
</reference>
<dbReference type="OrthoDB" id="422066at2759"/>
<dbReference type="STRING" id="2880.D7FSI1"/>
<dbReference type="AlphaFoldDB" id="D7FSI1"/>
<dbReference type="SUPFAM" id="SSF53383">
    <property type="entry name" value="PLP-dependent transferases"/>
    <property type="match status" value="1"/>
</dbReference>
<accession>D7FSI1</accession>
<dbReference type="EMBL" id="FN649760">
    <property type="protein sequence ID" value="CBJ31122.1"/>
    <property type="molecule type" value="Genomic_DNA"/>
</dbReference>
<keyword evidence="3" id="KW-1185">Reference proteome</keyword>
<name>D7FSI1_ECTSI</name>
<sequence length="247" mass="27076">MNNESGAGSRQNRLVCKSCTSWSITGCLQSNSDFKDHQAKHLVRPSDALCEAARFSEPNLSVRMSETTAAVLRPLLKSLPSRVLEYNRIYNIVVKTMEAEAPGLIDVPEQHELVGAVGDHLNFRLKKASDEGNLSFQAKCKELGVPVNWLRSSGNARWHVNWRGFGSPAQDLPVTDSALAMAYDLKLPPYFEDEDFVHLARIIAYAARVCCRSAADGGGSPRVSPQHQQEEVGQEREGGGGEGTQPQ</sequence>
<dbReference type="eggNOG" id="ENOG502QQV8">
    <property type="taxonomic scope" value="Eukaryota"/>
</dbReference>
<dbReference type="Proteomes" id="UP000002630">
    <property type="component" value="Unassembled WGS sequence"/>
</dbReference>
<organism evidence="2 3">
    <name type="scientific">Ectocarpus siliculosus</name>
    <name type="common">Brown alga</name>
    <name type="synonym">Conferva siliculosa</name>
    <dbReference type="NCBI Taxonomy" id="2880"/>
    <lineage>
        <taxon>Eukaryota</taxon>
        <taxon>Sar</taxon>
        <taxon>Stramenopiles</taxon>
        <taxon>Ochrophyta</taxon>
        <taxon>PX clade</taxon>
        <taxon>Phaeophyceae</taxon>
        <taxon>Ectocarpales</taxon>
        <taxon>Ectocarpaceae</taxon>
        <taxon>Ectocarpus</taxon>
    </lineage>
</organism>
<proteinExistence type="predicted"/>
<feature type="region of interest" description="Disordered" evidence="1">
    <location>
        <begin position="216"/>
        <end position="247"/>
    </location>
</feature>
<evidence type="ECO:0000313" key="2">
    <source>
        <dbReference type="EMBL" id="CBJ31122.1"/>
    </source>
</evidence>